<dbReference type="GO" id="GO:0030288">
    <property type="term" value="C:outer membrane-bounded periplasmic space"/>
    <property type="evidence" value="ECO:0007669"/>
    <property type="project" value="TreeGrafter"/>
</dbReference>
<dbReference type="STRING" id="1817816.A2Y64_03185"/>
<comment type="caution">
    <text evidence="7">The sequence shown here is derived from an EMBL/GenBank/DDBJ whole genome shotgun (WGS) entry which is preliminary data.</text>
</comment>
<name>A0A1F5EYP7_9BACT</name>
<evidence type="ECO:0000256" key="4">
    <source>
        <dbReference type="ARBA" id="ARBA00022825"/>
    </source>
</evidence>
<feature type="domain" description="PDZ" evidence="6">
    <location>
        <begin position="91"/>
        <end position="159"/>
    </location>
</feature>
<dbReference type="InterPro" id="IPR055210">
    <property type="entry name" value="CtpA/B_N"/>
</dbReference>
<dbReference type="GO" id="GO:0006508">
    <property type="term" value="P:proteolysis"/>
    <property type="evidence" value="ECO:0007669"/>
    <property type="project" value="UniProtKB-KW"/>
</dbReference>
<dbReference type="Pfam" id="PF03572">
    <property type="entry name" value="Peptidase_S41"/>
    <property type="match status" value="1"/>
</dbReference>
<dbReference type="GO" id="GO:0008236">
    <property type="term" value="F:serine-type peptidase activity"/>
    <property type="evidence" value="ECO:0007669"/>
    <property type="project" value="UniProtKB-KW"/>
</dbReference>
<comment type="similarity">
    <text evidence="1 5">Belongs to the peptidase S41A family.</text>
</comment>
<dbReference type="PANTHER" id="PTHR32060">
    <property type="entry name" value="TAIL-SPECIFIC PROTEASE"/>
    <property type="match status" value="1"/>
</dbReference>
<keyword evidence="2 5" id="KW-0645">Protease</keyword>
<dbReference type="SMART" id="SM00245">
    <property type="entry name" value="TSPc"/>
    <property type="match status" value="1"/>
</dbReference>
<evidence type="ECO:0000313" key="7">
    <source>
        <dbReference type="EMBL" id="OGD72513.1"/>
    </source>
</evidence>
<dbReference type="Gene3D" id="2.30.42.10">
    <property type="match status" value="1"/>
</dbReference>
<dbReference type="EMBL" id="MFAF01000118">
    <property type="protein sequence ID" value="OGD72513.1"/>
    <property type="molecule type" value="Genomic_DNA"/>
</dbReference>
<dbReference type="PANTHER" id="PTHR32060:SF30">
    <property type="entry name" value="CARBOXY-TERMINAL PROCESSING PROTEASE CTPA"/>
    <property type="match status" value="1"/>
</dbReference>
<gene>
    <name evidence="7" type="ORF">A2Y64_03185</name>
</gene>
<dbReference type="CDD" id="cd07560">
    <property type="entry name" value="Peptidase_S41_CPP"/>
    <property type="match status" value="1"/>
</dbReference>
<dbReference type="FunFam" id="2.30.42.10:FF:000063">
    <property type="entry name" value="Peptidase, S41 family"/>
    <property type="match status" value="1"/>
</dbReference>
<dbReference type="InterPro" id="IPR005151">
    <property type="entry name" value="Tail-specific_protease"/>
</dbReference>
<dbReference type="Proteomes" id="UP000177187">
    <property type="component" value="Unassembled WGS sequence"/>
</dbReference>
<protein>
    <recommendedName>
        <fullName evidence="6">PDZ domain-containing protein</fullName>
    </recommendedName>
</protein>
<dbReference type="InterPro" id="IPR036034">
    <property type="entry name" value="PDZ_sf"/>
</dbReference>
<dbReference type="GO" id="GO:0007165">
    <property type="term" value="P:signal transduction"/>
    <property type="evidence" value="ECO:0007669"/>
    <property type="project" value="TreeGrafter"/>
</dbReference>
<evidence type="ECO:0000256" key="2">
    <source>
        <dbReference type="ARBA" id="ARBA00022670"/>
    </source>
</evidence>
<organism evidence="7 8">
    <name type="scientific">Candidatus Coatesbacteria bacterium RBG_13_66_14</name>
    <dbReference type="NCBI Taxonomy" id="1817816"/>
    <lineage>
        <taxon>Bacteria</taxon>
        <taxon>Candidatus Coatesiibacteriota</taxon>
    </lineage>
</organism>
<dbReference type="GO" id="GO:0004175">
    <property type="term" value="F:endopeptidase activity"/>
    <property type="evidence" value="ECO:0007669"/>
    <property type="project" value="TreeGrafter"/>
</dbReference>
<evidence type="ECO:0000256" key="5">
    <source>
        <dbReference type="RuleBase" id="RU004404"/>
    </source>
</evidence>
<dbReference type="InterPro" id="IPR041489">
    <property type="entry name" value="PDZ_6"/>
</dbReference>
<dbReference type="InterPro" id="IPR029045">
    <property type="entry name" value="ClpP/crotonase-like_dom_sf"/>
</dbReference>
<dbReference type="SUPFAM" id="SSF52096">
    <property type="entry name" value="ClpP/crotonase"/>
    <property type="match status" value="1"/>
</dbReference>
<reference evidence="7 8" key="1">
    <citation type="journal article" date="2016" name="Nat. Commun.">
        <title>Thousands of microbial genomes shed light on interconnected biogeochemical processes in an aquifer system.</title>
        <authorList>
            <person name="Anantharaman K."/>
            <person name="Brown C.T."/>
            <person name="Hug L.A."/>
            <person name="Sharon I."/>
            <person name="Castelle C.J."/>
            <person name="Probst A.J."/>
            <person name="Thomas B.C."/>
            <person name="Singh A."/>
            <person name="Wilkins M.J."/>
            <person name="Karaoz U."/>
            <person name="Brodie E.L."/>
            <person name="Williams K.H."/>
            <person name="Hubbard S.S."/>
            <person name="Banfield J.F."/>
        </authorList>
    </citation>
    <scope>NUCLEOTIDE SEQUENCE [LARGE SCALE GENOMIC DNA]</scope>
</reference>
<dbReference type="InterPro" id="IPR001478">
    <property type="entry name" value="PDZ"/>
</dbReference>
<evidence type="ECO:0000256" key="1">
    <source>
        <dbReference type="ARBA" id="ARBA00009179"/>
    </source>
</evidence>
<dbReference type="PROSITE" id="PS50106">
    <property type="entry name" value="PDZ"/>
    <property type="match status" value="1"/>
</dbReference>
<dbReference type="Gene3D" id="3.90.226.10">
    <property type="entry name" value="2-enoyl-CoA Hydratase, Chain A, domain 1"/>
    <property type="match status" value="1"/>
</dbReference>
<evidence type="ECO:0000256" key="3">
    <source>
        <dbReference type="ARBA" id="ARBA00022801"/>
    </source>
</evidence>
<sequence>MGKKIFTTVVLGVLLGLSVWVIAGAGDVVMAEGSDVNSYQLLATFNAALRLVSREYVEEMPFDELIYGAIQGMLATLDPHSMLMDPRLYGDLRLETTGKFGGLGMQVQITTEDKTLTVMAPFDNTPASRAGLQPGDKILEIDGESTYEMDINEAVERMRGEPGTEVTLSIFRPGMDDVMEVPLVREEIIVDSVPDHFMVDDATGYVRISDFSDDTAEELASAIQDLTDRGMRLLLLDLRSNPGGTLEAAIEVSQVFSKPGDLVVYTEGRNVEETHTEYRAAGDGFRTDVPVALLVDSGSASASEIVTGALRAWDRALIFGTTTFGKGSVQSIFNLSKLQPGAPDDMAIKLTVARYFTPDGVCIDGVGIAPDVYLEPVIYTGFTAHFVGSGYHRALATEYRLKHEIAPEGTFASLSDEELVGLVTAFMGAQEKPFEWVPGELTPEVQDQLRLYTRSEIIAQIGGVDGRANAARFRASRDPWIAEVVRLMQDETALDQARADTVVKLAELAAEE</sequence>
<evidence type="ECO:0000259" key="6">
    <source>
        <dbReference type="PROSITE" id="PS50106"/>
    </source>
</evidence>
<keyword evidence="3 5" id="KW-0378">Hydrolase</keyword>
<accession>A0A1F5EYP7</accession>
<evidence type="ECO:0000313" key="8">
    <source>
        <dbReference type="Proteomes" id="UP000177187"/>
    </source>
</evidence>
<dbReference type="Pfam" id="PF17820">
    <property type="entry name" value="PDZ_6"/>
    <property type="match status" value="1"/>
</dbReference>
<dbReference type="InterPro" id="IPR004447">
    <property type="entry name" value="Peptidase_S41A"/>
</dbReference>
<dbReference type="NCBIfam" id="TIGR00225">
    <property type="entry name" value="prc"/>
    <property type="match status" value="1"/>
</dbReference>
<dbReference type="SMART" id="SM00228">
    <property type="entry name" value="PDZ"/>
    <property type="match status" value="1"/>
</dbReference>
<keyword evidence="4 5" id="KW-0720">Serine protease</keyword>
<dbReference type="SUPFAM" id="SSF50156">
    <property type="entry name" value="PDZ domain-like"/>
    <property type="match status" value="1"/>
</dbReference>
<proteinExistence type="inferred from homology"/>
<dbReference type="CDD" id="cd06782">
    <property type="entry name" value="cpPDZ_CPP-like"/>
    <property type="match status" value="1"/>
</dbReference>
<dbReference type="Gene3D" id="3.30.750.44">
    <property type="match status" value="1"/>
</dbReference>
<dbReference type="Pfam" id="PF22694">
    <property type="entry name" value="CtpB_N-like"/>
    <property type="match status" value="1"/>
</dbReference>
<dbReference type="AlphaFoldDB" id="A0A1F5EYP7"/>